<dbReference type="STRING" id="3750.A0A498HB85"/>
<evidence type="ECO:0000256" key="2">
    <source>
        <dbReference type="ARBA" id="ARBA00009748"/>
    </source>
</evidence>
<keyword evidence="9" id="KW-1185">Reference proteome</keyword>
<keyword evidence="4" id="KW-0446">Lipid-binding</keyword>
<keyword evidence="6" id="KW-0732">Signal</keyword>
<dbReference type="InterPro" id="IPR016140">
    <property type="entry name" value="Bifunc_inhib/LTP/seed_store"/>
</dbReference>
<dbReference type="PRINTS" id="PR00382">
    <property type="entry name" value="LIPIDTRNSFER"/>
</dbReference>
<comment type="caution">
    <text evidence="8">The sequence shown here is derived from an EMBL/GenBank/DDBJ whole genome shotgun (WGS) entry which is preliminary data.</text>
</comment>
<accession>A0A498HB85</accession>
<dbReference type="Pfam" id="PF00234">
    <property type="entry name" value="Tryp_alpha_amyl"/>
    <property type="match status" value="1"/>
</dbReference>
<dbReference type="SMR" id="A0A498HB85"/>
<evidence type="ECO:0000313" key="9">
    <source>
        <dbReference type="Proteomes" id="UP000290289"/>
    </source>
</evidence>
<evidence type="ECO:0000256" key="4">
    <source>
        <dbReference type="ARBA" id="ARBA00023121"/>
    </source>
</evidence>
<comment type="function">
    <text evidence="1">Plant non-specific lipid-transfer proteins transfer phospholipids as well as galactolipids across membranes. May play a role in wax or cutin deposition in the cell walls of expanding epidermal cells and certain secretory tissues.</text>
</comment>
<dbReference type="EMBL" id="RDQH01000343">
    <property type="protein sequence ID" value="RXH68728.1"/>
    <property type="molecule type" value="Genomic_DNA"/>
</dbReference>
<organism evidence="8 9">
    <name type="scientific">Malus domestica</name>
    <name type="common">Apple</name>
    <name type="synonym">Pyrus malus</name>
    <dbReference type="NCBI Taxonomy" id="3750"/>
    <lineage>
        <taxon>Eukaryota</taxon>
        <taxon>Viridiplantae</taxon>
        <taxon>Streptophyta</taxon>
        <taxon>Embryophyta</taxon>
        <taxon>Tracheophyta</taxon>
        <taxon>Spermatophyta</taxon>
        <taxon>Magnoliopsida</taxon>
        <taxon>eudicotyledons</taxon>
        <taxon>Gunneridae</taxon>
        <taxon>Pentapetalae</taxon>
        <taxon>rosids</taxon>
        <taxon>fabids</taxon>
        <taxon>Rosales</taxon>
        <taxon>Rosaceae</taxon>
        <taxon>Amygdaloideae</taxon>
        <taxon>Maleae</taxon>
        <taxon>Malus</taxon>
    </lineage>
</organism>
<dbReference type="GO" id="GO:0006869">
    <property type="term" value="P:lipid transport"/>
    <property type="evidence" value="ECO:0007669"/>
    <property type="project" value="InterPro"/>
</dbReference>
<keyword evidence="5" id="KW-1015">Disulfide bond</keyword>
<name>A0A498HB85_MALDO</name>
<dbReference type="AlphaFoldDB" id="A0A498HB85"/>
<evidence type="ECO:0000259" key="7">
    <source>
        <dbReference type="Pfam" id="PF00234"/>
    </source>
</evidence>
<gene>
    <name evidence="8" type="ORF">DVH24_031061</name>
</gene>
<keyword evidence="3" id="KW-0813">Transport</keyword>
<evidence type="ECO:0000256" key="5">
    <source>
        <dbReference type="ARBA" id="ARBA00023157"/>
    </source>
</evidence>
<dbReference type="Gene3D" id="1.10.110.10">
    <property type="entry name" value="Plant lipid-transfer and hydrophobic proteins"/>
    <property type="match status" value="1"/>
</dbReference>
<dbReference type="InterPro" id="IPR036312">
    <property type="entry name" value="Bifun_inhib/LTP/seed_sf"/>
</dbReference>
<evidence type="ECO:0000313" key="8">
    <source>
        <dbReference type="EMBL" id="RXH68728.1"/>
    </source>
</evidence>
<dbReference type="Proteomes" id="UP000290289">
    <property type="component" value="Chromosome 17"/>
</dbReference>
<evidence type="ECO:0000256" key="1">
    <source>
        <dbReference type="ARBA" id="ARBA00003211"/>
    </source>
</evidence>
<feature type="chain" id="PRO_5019814377" description="Bifunctional inhibitor/plant lipid transfer protein/seed storage helical domain-containing protein" evidence="6">
    <location>
        <begin position="22"/>
        <end position="117"/>
    </location>
</feature>
<dbReference type="GO" id="GO:0008289">
    <property type="term" value="F:lipid binding"/>
    <property type="evidence" value="ECO:0007669"/>
    <property type="project" value="UniProtKB-KW"/>
</dbReference>
<proteinExistence type="inferred from homology"/>
<comment type="similarity">
    <text evidence="2">Belongs to the plant LTP family.</text>
</comment>
<feature type="domain" description="Bifunctional inhibitor/plant lipid transfer protein/seed storage helical" evidence="7">
    <location>
        <begin position="28"/>
        <end position="115"/>
    </location>
</feature>
<protein>
    <recommendedName>
        <fullName evidence="7">Bifunctional inhibitor/plant lipid transfer protein/seed storage helical domain-containing protein</fullName>
    </recommendedName>
</protein>
<evidence type="ECO:0000256" key="6">
    <source>
        <dbReference type="SAM" id="SignalP"/>
    </source>
</evidence>
<reference evidence="8 9" key="1">
    <citation type="submission" date="2018-10" db="EMBL/GenBank/DDBJ databases">
        <title>A high-quality apple genome assembly.</title>
        <authorList>
            <person name="Hu J."/>
        </authorList>
    </citation>
    <scope>NUCLEOTIDE SEQUENCE [LARGE SCALE GENOMIC DNA]</scope>
    <source>
        <strain evidence="9">cv. HFTH1</strain>
        <tissue evidence="8">Young leaf</tissue>
    </source>
</reference>
<dbReference type="PANTHER" id="PTHR33076">
    <property type="entry name" value="NON-SPECIFIC LIPID-TRANSFER PROTEIN 2-RELATED"/>
    <property type="match status" value="1"/>
</dbReference>
<dbReference type="InterPro" id="IPR000528">
    <property type="entry name" value="Plant_nsLTP"/>
</dbReference>
<evidence type="ECO:0000256" key="3">
    <source>
        <dbReference type="ARBA" id="ARBA00022448"/>
    </source>
</evidence>
<dbReference type="CDD" id="cd01960">
    <property type="entry name" value="nsLTP1"/>
    <property type="match status" value="1"/>
</dbReference>
<dbReference type="SUPFAM" id="SSF47699">
    <property type="entry name" value="Bifunctional inhibitor/lipid-transfer protein/seed storage 2S albumin"/>
    <property type="match status" value="1"/>
</dbReference>
<sequence length="117" mass="12815">MAPRLLAYVAMFLLVCGSAKASHASSFCVSVWYELGNCLNFLTGFYADPTLECCNSVRTLNTMAKSDEAEPQSICECIEGVADAYRIRFVASLIQDLPIKCNAHLSFPISNSMDCTK</sequence>
<dbReference type="Gramene" id="mRNA:MD17G0201000">
    <property type="protein sequence ID" value="CDS:MD17G0201000.1"/>
    <property type="gene ID" value="MD17G0201000"/>
</dbReference>
<feature type="signal peptide" evidence="6">
    <location>
        <begin position="1"/>
        <end position="21"/>
    </location>
</feature>